<evidence type="ECO:0000256" key="1">
    <source>
        <dbReference type="SAM" id="MobiDB-lite"/>
    </source>
</evidence>
<keyword evidence="5" id="KW-1185">Reference proteome</keyword>
<evidence type="ECO:0000259" key="2">
    <source>
        <dbReference type="Pfam" id="PF00078"/>
    </source>
</evidence>
<evidence type="ECO:0000313" key="4">
    <source>
        <dbReference type="EMBL" id="KAK1650153.1"/>
    </source>
</evidence>
<dbReference type="InterPro" id="IPR000477">
    <property type="entry name" value="RT_dom"/>
</dbReference>
<dbReference type="InterPro" id="IPR043502">
    <property type="entry name" value="DNA/RNA_pol_sf"/>
</dbReference>
<evidence type="ECO:0000259" key="3">
    <source>
        <dbReference type="Pfam" id="PF13966"/>
    </source>
</evidence>
<protein>
    <recommendedName>
        <fullName evidence="6">Reverse transcriptase domain-containing protein</fullName>
    </recommendedName>
</protein>
<evidence type="ECO:0000313" key="5">
    <source>
        <dbReference type="Proteomes" id="UP001231189"/>
    </source>
</evidence>
<name>A0AAD8SEI1_LOLMU</name>
<dbReference type="Pfam" id="PF13966">
    <property type="entry name" value="zf-RVT"/>
    <property type="match status" value="1"/>
</dbReference>
<dbReference type="AlphaFoldDB" id="A0AAD8SEI1"/>
<dbReference type="InterPro" id="IPR026960">
    <property type="entry name" value="RVT-Znf"/>
</dbReference>
<organism evidence="4 5">
    <name type="scientific">Lolium multiflorum</name>
    <name type="common">Italian ryegrass</name>
    <name type="synonym">Lolium perenne subsp. multiflorum</name>
    <dbReference type="NCBI Taxonomy" id="4521"/>
    <lineage>
        <taxon>Eukaryota</taxon>
        <taxon>Viridiplantae</taxon>
        <taxon>Streptophyta</taxon>
        <taxon>Embryophyta</taxon>
        <taxon>Tracheophyta</taxon>
        <taxon>Spermatophyta</taxon>
        <taxon>Magnoliopsida</taxon>
        <taxon>Liliopsida</taxon>
        <taxon>Poales</taxon>
        <taxon>Poaceae</taxon>
        <taxon>BOP clade</taxon>
        <taxon>Pooideae</taxon>
        <taxon>Poodae</taxon>
        <taxon>Poeae</taxon>
        <taxon>Poeae Chloroplast Group 2 (Poeae type)</taxon>
        <taxon>Loliodinae</taxon>
        <taxon>Loliinae</taxon>
        <taxon>Lolium</taxon>
    </lineage>
</organism>
<dbReference type="SUPFAM" id="SSF56672">
    <property type="entry name" value="DNA/RNA polymerases"/>
    <property type="match status" value="1"/>
</dbReference>
<proteinExistence type="predicted"/>
<gene>
    <name evidence="4" type="ORF">QYE76_067958</name>
</gene>
<comment type="caution">
    <text evidence="4">The sequence shown here is derived from an EMBL/GenBank/DDBJ whole genome shotgun (WGS) entry which is preliminary data.</text>
</comment>
<evidence type="ECO:0008006" key="6">
    <source>
        <dbReference type="Google" id="ProtNLM"/>
    </source>
</evidence>
<dbReference type="Proteomes" id="UP001231189">
    <property type="component" value="Unassembled WGS sequence"/>
</dbReference>
<sequence>MAGVAESPEEPHGSCRRPPGLSPCGTPSTGRRCGGAGRAASHLTRLTGYSENAYSFSMVLFEMIIDKEPLGDKYLVLPVCQAISPHCSLSAETSLGSDHTPLVFDTGEGFPLRTNRFFFETSWFERQDFVPLVQHKWENLLTKIAHLDVLADSSGLDEDAWASRYHLEEQLLHIYRMEEEHWRQRGRVRWALQGDANTAYFHVVANGRRRKCNIARLSSDNGTITDPKLIQQHIYEFYRNLLSASAPRVCGLAPSAWGEEARVSDEENVGLECTFSEDELEAIVKDMKTDTAPGPDGFPMVFFKRFWPQVKHGILQLLNDFMLGRIDIARINFGILSLIPKVPGAELISQYRLIALINVIFKIISKAYASKLDPVAHRILSPNQTAFIKGRNILDGPLALMEIIHDIRVRMHNGVLLKLDFEKAYDRVNWDFLGEVLRCKGFDEGYIHMIAQLVSGGQTAISINVGAKHEVRNGRRTSFWKDWWTGRGPIMESFPSLFAVCDNQDISVAEALHHNALQVRFRRSFDQENLRLWGELQGLVNQVPLDTDLDKVSWHLEQSGSDSVKSMYAQLSQGVTVAHHKDMWKSKVPLKINIFSWHLALDKLPSGQQILTRHGPSNGLCALCGAPEDASHIFFDCSLAKFAWSVSRQLLGCNWCPANFPQFHAILSGFSGYARKLLWVLFLAQSWALWNTRNKLAIEKKVISNPADIIYKIILLLQLWSIKFKSRENEGLKWMARELRELYVQLKPPTP</sequence>
<dbReference type="Pfam" id="PF00078">
    <property type="entry name" value="RVT_1"/>
    <property type="match status" value="1"/>
</dbReference>
<feature type="domain" description="Reverse transcriptase zinc-binding" evidence="3">
    <location>
        <begin position="563"/>
        <end position="644"/>
    </location>
</feature>
<reference evidence="4" key="1">
    <citation type="submission" date="2023-07" db="EMBL/GenBank/DDBJ databases">
        <title>A chromosome-level genome assembly of Lolium multiflorum.</title>
        <authorList>
            <person name="Chen Y."/>
            <person name="Copetti D."/>
            <person name="Kolliker R."/>
            <person name="Studer B."/>
        </authorList>
    </citation>
    <scope>NUCLEOTIDE SEQUENCE</scope>
    <source>
        <strain evidence="4">02402/16</strain>
        <tissue evidence="4">Leaf</tissue>
    </source>
</reference>
<feature type="domain" description="Reverse transcriptase" evidence="2">
    <location>
        <begin position="340"/>
        <end position="448"/>
    </location>
</feature>
<accession>A0AAD8SEI1</accession>
<dbReference type="EMBL" id="JAUUTY010000004">
    <property type="protein sequence ID" value="KAK1650153.1"/>
    <property type="molecule type" value="Genomic_DNA"/>
</dbReference>
<dbReference type="PANTHER" id="PTHR19446">
    <property type="entry name" value="REVERSE TRANSCRIPTASES"/>
    <property type="match status" value="1"/>
</dbReference>
<feature type="region of interest" description="Disordered" evidence="1">
    <location>
        <begin position="1"/>
        <end position="30"/>
    </location>
</feature>